<dbReference type="InterPro" id="IPR033421">
    <property type="entry name" value="Rit1_DUSP-like"/>
</dbReference>
<gene>
    <name evidence="4" type="primary">LOC101511047</name>
</gene>
<dbReference type="AlphaFoldDB" id="A0A1S2YF05"/>
<protein>
    <submittedName>
        <fullName evidence="4">Uncharacterized protein C3F10.06c isoform X2</fullName>
    </submittedName>
</protein>
<dbReference type="OrthoDB" id="45256at2759"/>
<dbReference type="Gene3D" id="3.90.190.10">
    <property type="entry name" value="Protein tyrosine phosphatase superfamily"/>
    <property type="match status" value="1"/>
</dbReference>
<dbReference type="GeneID" id="101511047"/>
<dbReference type="InterPro" id="IPR007306">
    <property type="entry name" value="Rit1"/>
</dbReference>
<sequence>MVTPTIALSPLLVSTSTSPILPKGGCMIVDSTRKGKRFPDSMSKTIPIWTCVLNRAISHFRRDSNIHDAAPSPQDDNTDGCDEIAKDVSCDWDCSLHLPLWVPQTEKACIEEKLEEWTQQLKASGADIASLAAILKKPLRPLWISQKTVIWLNEVPHHDSWDFTPIILVSASSSNGASQHSTTSEFSWNYIPGAGDDEESWARGLTPPLFWNHVYDLINSGPEVCNQKVADIVEKSRVCRAYRGENAPQVRVKSLSNEEPSFASDNSNIEVDTKSSESFEISWLGSTNLAVGASQFATDVAGVDCILNCDQESISVSLASAEAYLHLPMVSSKFDRFSLSNKLPKAVSFAKLNLSQGKRLLVCCNNGEDISVCVCLAILMSLFDEKDTFDDGKSFNARHITKWDMRRRLVFICKFATNARPSRGNLRQVFNFLIGGKCILQSQDDGSDE</sequence>
<dbReference type="PANTHER" id="PTHR31811">
    <property type="entry name" value="TRNA A64-2'-O-RIBOSYLPHOSPHATE TRANSFERASE"/>
    <property type="match status" value="1"/>
</dbReference>
<organism evidence="3 4">
    <name type="scientific">Cicer arietinum</name>
    <name type="common">Chickpea</name>
    <name type="synonym">Garbanzo</name>
    <dbReference type="NCBI Taxonomy" id="3827"/>
    <lineage>
        <taxon>Eukaryota</taxon>
        <taxon>Viridiplantae</taxon>
        <taxon>Streptophyta</taxon>
        <taxon>Embryophyta</taxon>
        <taxon>Tracheophyta</taxon>
        <taxon>Spermatophyta</taxon>
        <taxon>Magnoliopsida</taxon>
        <taxon>eudicotyledons</taxon>
        <taxon>Gunneridae</taxon>
        <taxon>Pentapetalae</taxon>
        <taxon>rosids</taxon>
        <taxon>fabids</taxon>
        <taxon>Fabales</taxon>
        <taxon>Fabaceae</taxon>
        <taxon>Papilionoideae</taxon>
        <taxon>50 kb inversion clade</taxon>
        <taxon>NPAAA clade</taxon>
        <taxon>Hologalegina</taxon>
        <taxon>IRL clade</taxon>
        <taxon>Cicereae</taxon>
        <taxon>Cicer</taxon>
    </lineage>
</organism>
<evidence type="ECO:0000313" key="3">
    <source>
        <dbReference type="Proteomes" id="UP000087171"/>
    </source>
</evidence>
<feature type="domain" description="Rit1 N-terminal" evidence="2">
    <location>
        <begin position="22"/>
        <end position="234"/>
    </location>
</feature>
<name>A0A1S2YF05_CICAR</name>
<dbReference type="SUPFAM" id="SSF52799">
    <property type="entry name" value="(Phosphotyrosine protein) phosphatases II"/>
    <property type="match status" value="1"/>
</dbReference>
<feature type="domain" description="Rit1 DUSP-like" evidence="1">
    <location>
        <begin position="324"/>
        <end position="433"/>
    </location>
</feature>
<dbReference type="PIRSF" id="PIRSF007747">
    <property type="entry name" value="Ribosyl_Ptfrase"/>
    <property type="match status" value="1"/>
</dbReference>
<dbReference type="RefSeq" id="XP_004503483.1">
    <property type="nucleotide sequence ID" value="XM_004503426.3"/>
</dbReference>
<keyword evidence="3" id="KW-1185">Reference proteome</keyword>
<evidence type="ECO:0000313" key="4">
    <source>
        <dbReference type="RefSeq" id="XP_004503483.1"/>
    </source>
</evidence>
<dbReference type="Pfam" id="PF04179">
    <property type="entry name" value="Init_tRNA_PT"/>
    <property type="match status" value="1"/>
</dbReference>
<dbReference type="Proteomes" id="UP000087171">
    <property type="component" value="Chromosome Ca6"/>
</dbReference>
<dbReference type="GO" id="GO:0019988">
    <property type="term" value="P:charged-tRNA amino acid modification"/>
    <property type="evidence" value="ECO:0007669"/>
    <property type="project" value="InterPro"/>
</dbReference>
<dbReference type="FunFam" id="3.90.190.10:FF:000093">
    <property type="entry name" value="Initiator tRNA phosphoribosyl transferase family protein"/>
    <property type="match status" value="1"/>
</dbReference>
<dbReference type="Pfam" id="PF17184">
    <property type="entry name" value="Rit1_C"/>
    <property type="match status" value="1"/>
</dbReference>
<reference evidence="3" key="1">
    <citation type="journal article" date="2013" name="Nat. Biotechnol.">
        <title>Draft genome sequence of chickpea (Cicer arietinum) provides a resource for trait improvement.</title>
        <authorList>
            <person name="Varshney R.K."/>
            <person name="Song C."/>
            <person name="Saxena R.K."/>
            <person name="Azam S."/>
            <person name="Yu S."/>
            <person name="Sharpe A.G."/>
            <person name="Cannon S."/>
            <person name="Baek J."/>
            <person name="Rosen B.D."/>
            <person name="Tar'an B."/>
            <person name="Millan T."/>
            <person name="Zhang X."/>
            <person name="Ramsay L.D."/>
            <person name="Iwata A."/>
            <person name="Wang Y."/>
            <person name="Nelson W."/>
            <person name="Farmer A.D."/>
            <person name="Gaur P.M."/>
            <person name="Soderlund C."/>
            <person name="Penmetsa R.V."/>
            <person name="Xu C."/>
            <person name="Bharti A.K."/>
            <person name="He W."/>
            <person name="Winter P."/>
            <person name="Zhao S."/>
            <person name="Hane J.K."/>
            <person name="Carrasquilla-Garcia N."/>
            <person name="Condie J.A."/>
            <person name="Upadhyaya H.D."/>
            <person name="Luo M.C."/>
            <person name="Thudi M."/>
            <person name="Gowda C.L."/>
            <person name="Singh N.P."/>
            <person name="Lichtenzveig J."/>
            <person name="Gali K.K."/>
            <person name="Rubio J."/>
            <person name="Nadarajan N."/>
            <person name="Dolezel J."/>
            <person name="Bansal K.C."/>
            <person name="Xu X."/>
            <person name="Edwards D."/>
            <person name="Zhang G."/>
            <person name="Kahl G."/>
            <person name="Gil J."/>
            <person name="Singh K.B."/>
            <person name="Datta S.K."/>
            <person name="Jackson S.A."/>
            <person name="Wang J."/>
            <person name="Cook D.R."/>
        </authorList>
    </citation>
    <scope>NUCLEOTIDE SEQUENCE [LARGE SCALE GENOMIC DNA]</scope>
    <source>
        <strain evidence="3">cv. CDC Frontier</strain>
    </source>
</reference>
<proteinExistence type="predicted"/>
<reference evidence="4" key="2">
    <citation type="submission" date="2025-08" db="UniProtKB">
        <authorList>
            <consortium name="RefSeq"/>
        </authorList>
    </citation>
    <scope>IDENTIFICATION</scope>
    <source>
        <tissue evidence="4">Etiolated seedlings</tissue>
    </source>
</reference>
<evidence type="ECO:0000259" key="2">
    <source>
        <dbReference type="Pfam" id="PF17184"/>
    </source>
</evidence>
<dbReference type="InterPro" id="IPR033449">
    <property type="entry name" value="Rit1_N"/>
</dbReference>
<dbReference type="PANTHER" id="PTHR31811:SF0">
    <property type="entry name" value="TRNA A64-2'-O-RIBOSYLPHOSPHATE TRANSFERASE"/>
    <property type="match status" value="1"/>
</dbReference>
<accession>A0A1S2YF05</accession>
<dbReference type="GO" id="GO:0005737">
    <property type="term" value="C:cytoplasm"/>
    <property type="evidence" value="ECO:0007669"/>
    <property type="project" value="TreeGrafter"/>
</dbReference>
<dbReference type="GO" id="GO:0043399">
    <property type="term" value="F:tRNA adenosine(64)-2'-O-ribosylphosphate transferase activity"/>
    <property type="evidence" value="ECO:0007669"/>
    <property type="project" value="InterPro"/>
</dbReference>
<evidence type="ECO:0000259" key="1">
    <source>
        <dbReference type="Pfam" id="PF04179"/>
    </source>
</evidence>
<dbReference type="InterPro" id="IPR029021">
    <property type="entry name" value="Prot-tyrosine_phosphatase-like"/>
</dbReference>